<keyword evidence="2" id="KW-1185">Reference proteome</keyword>
<comment type="caution">
    <text evidence="1">The sequence shown here is derived from an EMBL/GenBank/DDBJ whole genome shotgun (WGS) entry which is preliminary data.</text>
</comment>
<organism evidence="1 2">
    <name type="scientific">Clonorchis sinensis</name>
    <name type="common">Chinese liver fluke</name>
    <dbReference type="NCBI Taxonomy" id="79923"/>
    <lineage>
        <taxon>Eukaryota</taxon>
        <taxon>Metazoa</taxon>
        <taxon>Spiralia</taxon>
        <taxon>Lophotrochozoa</taxon>
        <taxon>Platyhelminthes</taxon>
        <taxon>Trematoda</taxon>
        <taxon>Digenea</taxon>
        <taxon>Opisthorchiida</taxon>
        <taxon>Opisthorchiata</taxon>
        <taxon>Opisthorchiidae</taxon>
        <taxon>Clonorchis</taxon>
    </lineage>
</organism>
<evidence type="ECO:0000313" key="1">
    <source>
        <dbReference type="EMBL" id="KAG5451286.1"/>
    </source>
</evidence>
<gene>
    <name evidence="1" type="ORF">CSKR_106568</name>
</gene>
<accession>A0A8T1MQX8</accession>
<proteinExistence type="predicted"/>
<reference evidence="1 2" key="2">
    <citation type="journal article" date="2021" name="Genomics">
        <title>High-quality reference genome for Clonorchis sinensis.</title>
        <authorList>
            <person name="Young N.D."/>
            <person name="Stroehlein A.J."/>
            <person name="Kinkar L."/>
            <person name="Wang T."/>
            <person name="Sohn W.M."/>
            <person name="Chang B.C.H."/>
            <person name="Kaur P."/>
            <person name="Weisz D."/>
            <person name="Dudchenko O."/>
            <person name="Aiden E.L."/>
            <person name="Korhonen P.K."/>
            <person name="Gasser R.B."/>
        </authorList>
    </citation>
    <scope>NUCLEOTIDE SEQUENCE [LARGE SCALE GENOMIC DNA]</scope>
    <source>
        <strain evidence="1">Cs-k2</strain>
    </source>
</reference>
<sequence>MSSILLLGRRRCKQATSHESERFQQRRLADYCSTSDSESIKSNVELITSHNLRNSNRVLTKNYDARTQHYLHGSELCQSFEVSSCTFKQGLIGWNCLVDGVPVKIALCPKSFRVWCNGSLVCSTKARITYQTMHDTGQHKSTDGQVNLEFHPPSSKCDIQLCAAYHSPVDICGVIHAESQLFPTQLSHMVTSLGVKLSDWHIHCVEHRGKEC</sequence>
<evidence type="ECO:0000313" key="2">
    <source>
        <dbReference type="Proteomes" id="UP000286415"/>
    </source>
</evidence>
<protein>
    <submittedName>
        <fullName evidence="1">Uncharacterized protein</fullName>
    </submittedName>
</protein>
<dbReference type="Proteomes" id="UP000286415">
    <property type="component" value="Unassembled WGS sequence"/>
</dbReference>
<name>A0A8T1MQX8_CLOSI</name>
<dbReference type="EMBL" id="NIRI02000042">
    <property type="protein sequence ID" value="KAG5451286.1"/>
    <property type="molecule type" value="Genomic_DNA"/>
</dbReference>
<dbReference type="OrthoDB" id="6247825at2759"/>
<reference evidence="1 2" key="1">
    <citation type="journal article" date="2018" name="Biotechnol. Adv.">
        <title>Improved genomic resources and new bioinformatic workflow for the carcinogenic parasite Clonorchis sinensis: Biotechnological implications.</title>
        <authorList>
            <person name="Wang D."/>
            <person name="Korhonen P.K."/>
            <person name="Gasser R.B."/>
            <person name="Young N.D."/>
        </authorList>
    </citation>
    <scope>NUCLEOTIDE SEQUENCE [LARGE SCALE GENOMIC DNA]</scope>
    <source>
        <strain evidence="1">Cs-k2</strain>
    </source>
</reference>